<dbReference type="RefSeq" id="WP_183441766.1">
    <property type="nucleotide sequence ID" value="NZ_JACHXD010000008.1"/>
</dbReference>
<dbReference type="InterPro" id="IPR017315">
    <property type="entry name" value="Pep_S8A_subtilisin_pbac-2"/>
</dbReference>
<feature type="signal peptide" evidence="7">
    <location>
        <begin position="1"/>
        <end position="26"/>
    </location>
</feature>
<dbReference type="InterPro" id="IPR036852">
    <property type="entry name" value="Peptidase_S8/S53_dom_sf"/>
</dbReference>
<dbReference type="Gene3D" id="3.40.50.200">
    <property type="entry name" value="Peptidase S8/S53 domain"/>
    <property type="match status" value="1"/>
</dbReference>
<keyword evidence="7" id="KW-0732">Signal</keyword>
<evidence type="ECO:0008006" key="12">
    <source>
        <dbReference type="Google" id="ProtNLM"/>
    </source>
</evidence>
<dbReference type="Pfam" id="PF22148">
    <property type="entry name" value="Fervidolysin_NPro-like"/>
    <property type="match status" value="1"/>
</dbReference>
<dbReference type="InterPro" id="IPR022398">
    <property type="entry name" value="Peptidase_S8_His-AS"/>
</dbReference>
<dbReference type="PANTHER" id="PTHR43806">
    <property type="entry name" value="PEPTIDASE S8"/>
    <property type="match status" value="1"/>
</dbReference>
<dbReference type="PROSITE" id="PS00137">
    <property type="entry name" value="SUBTILASE_HIS"/>
    <property type="match status" value="1"/>
</dbReference>
<dbReference type="PROSITE" id="PS00136">
    <property type="entry name" value="SUBTILASE_ASP"/>
    <property type="match status" value="1"/>
</dbReference>
<evidence type="ECO:0000256" key="1">
    <source>
        <dbReference type="ARBA" id="ARBA00011073"/>
    </source>
</evidence>
<dbReference type="SUPFAM" id="SSF52743">
    <property type="entry name" value="Subtilisin-like"/>
    <property type="match status" value="1"/>
</dbReference>
<reference evidence="10 11" key="1">
    <citation type="submission" date="2020-08" db="EMBL/GenBank/DDBJ databases">
        <title>Genomic Encyclopedia of Type Strains, Phase III (KMG-III): the genomes of soil and plant-associated and newly described type strains.</title>
        <authorList>
            <person name="Whitman W."/>
        </authorList>
    </citation>
    <scope>NUCLEOTIDE SEQUENCE [LARGE SCALE GENOMIC DNA]</scope>
    <source>
        <strain evidence="10 11">CECT 8897</strain>
    </source>
</reference>
<keyword evidence="11" id="KW-1185">Reference proteome</keyword>
<evidence type="ECO:0000256" key="7">
    <source>
        <dbReference type="SAM" id="SignalP"/>
    </source>
</evidence>
<dbReference type="PRINTS" id="PR00723">
    <property type="entry name" value="SUBTILISIN"/>
</dbReference>
<dbReference type="GO" id="GO:0004252">
    <property type="term" value="F:serine-type endopeptidase activity"/>
    <property type="evidence" value="ECO:0007669"/>
    <property type="project" value="UniProtKB-UniRule"/>
</dbReference>
<dbReference type="Proteomes" id="UP000541535">
    <property type="component" value="Unassembled WGS sequence"/>
</dbReference>
<comment type="similarity">
    <text evidence="1 5 6">Belongs to the peptidase S8 family.</text>
</comment>
<feature type="domain" description="Peptidase S8/S53" evidence="8">
    <location>
        <begin position="134"/>
        <end position="381"/>
    </location>
</feature>
<proteinExistence type="inferred from homology"/>
<dbReference type="InterPro" id="IPR054399">
    <property type="entry name" value="Fervidolysin-like_N_prodom"/>
</dbReference>
<evidence type="ECO:0000256" key="2">
    <source>
        <dbReference type="ARBA" id="ARBA00022670"/>
    </source>
</evidence>
<dbReference type="Pfam" id="PF17957">
    <property type="entry name" value="Big_7"/>
    <property type="match status" value="2"/>
</dbReference>
<dbReference type="GO" id="GO:0006508">
    <property type="term" value="P:proteolysis"/>
    <property type="evidence" value="ECO:0007669"/>
    <property type="project" value="UniProtKB-KW"/>
</dbReference>
<dbReference type="InterPro" id="IPR023827">
    <property type="entry name" value="Peptidase_S8_Asp-AS"/>
</dbReference>
<dbReference type="PIRSF" id="PIRSF037901">
    <property type="entry name" value="Subtilisin_rel_Nmul_A1891"/>
    <property type="match status" value="1"/>
</dbReference>
<feature type="chain" id="PRO_5030774979" description="S8 family serine peptidase" evidence="7">
    <location>
        <begin position="27"/>
        <end position="590"/>
    </location>
</feature>
<dbReference type="Pfam" id="PF00082">
    <property type="entry name" value="Peptidase_S8"/>
    <property type="match status" value="1"/>
</dbReference>
<dbReference type="InterPro" id="IPR015500">
    <property type="entry name" value="Peptidase_S8_subtilisin-rel"/>
</dbReference>
<evidence type="ECO:0000256" key="6">
    <source>
        <dbReference type="RuleBase" id="RU003355"/>
    </source>
</evidence>
<dbReference type="PANTHER" id="PTHR43806:SF11">
    <property type="entry name" value="CEREVISIN-RELATED"/>
    <property type="match status" value="1"/>
</dbReference>
<dbReference type="Gene3D" id="2.60.40.10">
    <property type="entry name" value="Immunoglobulins"/>
    <property type="match status" value="2"/>
</dbReference>
<dbReference type="InterPro" id="IPR023828">
    <property type="entry name" value="Peptidase_S8_Ser-AS"/>
</dbReference>
<evidence type="ECO:0000313" key="10">
    <source>
        <dbReference type="EMBL" id="MBB3119962.1"/>
    </source>
</evidence>
<evidence type="ECO:0000256" key="5">
    <source>
        <dbReference type="PROSITE-ProRule" id="PRU01240"/>
    </source>
</evidence>
<protein>
    <recommendedName>
        <fullName evidence="12">S8 family serine peptidase</fullName>
    </recommendedName>
</protein>
<dbReference type="InterPro" id="IPR013783">
    <property type="entry name" value="Ig-like_fold"/>
</dbReference>
<evidence type="ECO:0000313" key="11">
    <source>
        <dbReference type="Proteomes" id="UP000541535"/>
    </source>
</evidence>
<comment type="caution">
    <text evidence="10">The sequence shown here is derived from an EMBL/GenBank/DDBJ whole genome shotgun (WGS) entry which is preliminary data.</text>
</comment>
<keyword evidence="2 5" id="KW-0645">Protease</keyword>
<evidence type="ECO:0000259" key="8">
    <source>
        <dbReference type="Pfam" id="PF00082"/>
    </source>
</evidence>
<evidence type="ECO:0000259" key="9">
    <source>
        <dbReference type="Pfam" id="PF22148"/>
    </source>
</evidence>
<dbReference type="EMBL" id="JACHXD010000008">
    <property type="protein sequence ID" value="MBB3119962.1"/>
    <property type="molecule type" value="Genomic_DNA"/>
</dbReference>
<dbReference type="PROSITE" id="PS51892">
    <property type="entry name" value="SUBTILASE"/>
    <property type="match status" value="1"/>
</dbReference>
<dbReference type="AlphaFoldDB" id="A0A7W5FUQ0"/>
<evidence type="ECO:0000256" key="4">
    <source>
        <dbReference type="ARBA" id="ARBA00022825"/>
    </source>
</evidence>
<feature type="active site" description="Charge relay system" evidence="5">
    <location>
        <position position="333"/>
    </location>
</feature>
<dbReference type="InterPro" id="IPR050131">
    <property type="entry name" value="Peptidase_S8_subtilisin-like"/>
</dbReference>
<feature type="active site" description="Charge relay system" evidence="5">
    <location>
        <position position="176"/>
    </location>
</feature>
<name>A0A7W5FUQ0_9BURK</name>
<keyword evidence="4 5" id="KW-0720">Serine protease</keyword>
<feature type="domain" description="Fervidolysin-like N-terminal prodomain" evidence="9">
    <location>
        <begin position="22"/>
        <end position="99"/>
    </location>
</feature>
<dbReference type="InterPro" id="IPR000209">
    <property type="entry name" value="Peptidase_S8/S53_dom"/>
</dbReference>
<gene>
    <name evidence="10" type="ORF">FHS03_003021</name>
</gene>
<organism evidence="10 11">
    <name type="scientific">Pseudoduganella violacea</name>
    <dbReference type="NCBI Taxonomy" id="1715466"/>
    <lineage>
        <taxon>Bacteria</taxon>
        <taxon>Pseudomonadati</taxon>
        <taxon>Pseudomonadota</taxon>
        <taxon>Betaproteobacteria</taxon>
        <taxon>Burkholderiales</taxon>
        <taxon>Oxalobacteraceae</taxon>
        <taxon>Telluria group</taxon>
        <taxon>Pseudoduganella</taxon>
    </lineage>
</organism>
<keyword evidence="3 5" id="KW-0378">Hydrolase</keyword>
<feature type="active site" description="Charge relay system" evidence="5">
    <location>
        <position position="143"/>
    </location>
</feature>
<accession>A0A7W5FUQ0</accession>
<sequence length="590" mass="59206">MKFITTSAFSAAIATALATLAAPAFAANDNAEFARGRLLVEARAGLTATEFETMLKPHGGKRRKLGQSNLHVVELPANANEQAVLAQLKKHPGVKFAELDKRVKVSMAVNDPYMGSEWHQAKINAPAAWDASQGAGVVIAILDSGVNGAHPDLAPNLVAGYNIYGSNTDTSDVCGHGTPVAGSAAAATNNGAGVAGVAGQAKIMPVRIAYLDTATNSCYAYYSTIASGITWAADHGARIANVSFDGAAGSSAIQSASQYMKNKGGLVFIAAGNNNRDEGFAASTSLIAVSATDSSDARSSFSSYGNFVSLAAPGSYIYTTNNSLGYSAWNGTSFASPIAAGVAALMMAANPALDSGKIESLLFSTAADLGAAGRDPIFGYGRVDAGAAVQAAKNYAPPADTVAPTVALAAPLANSTVSGTVTVTTSSSDNVGVTRVDLKVNGTVVATDTAGPFSFAWDSNGVVNGMAQLVAVAYDAAGNAASSTPISVNVANGVPAPAIDTTPPTVAITNPTSGAVSGTVNVGISAADNNGAAGISLTLYIDGAKKASGTGSSLGYSWNTRKESSGAHTIQIVAKDAAGNTTSTSVQVTR</sequence>
<evidence type="ECO:0000256" key="3">
    <source>
        <dbReference type="ARBA" id="ARBA00022801"/>
    </source>
</evidence>
<dbReference type="PROSITE" id="PS00138">
    <property type="entry name" value="SUBTILASE_SER"/>
    <property type="match status" value="1"/>
</dbReference>